<dbReference type="AlphaFoldDB" id="A0A7Z0GK75"/>
<comment type="caution">
    <text evidence="1">The sequence shown here is derived from an EMBL/GenBank/DDBJ whole genome shotgun (WGS) entry which is preliminary data.</text>
</comment>
<gene>
    <name evidence="1" type="ORF">HNR09_000047</name>
</gene>
<dbReference type="InterPro" id="IPR036705">
    <property type="entry name" value="Ribosyl_crysJ1_sf"/>
</dbReference>
<dbReference type="EMBL" id="JACCFY010000001">
    <property type="protein sequence ID" value="NYJ76636.1"/>
    <property type="molecule type" value="Genomic_DNA"/>
</dbReference>
<name>A0A7Z0GK75_9MICC</name>
<proteinExistence type="predicted"/>
<dbReference type="Proteomes" id="UP000535437">
    <property type="component" value="Unassembled WGS sequence"/>
</dbReference>
<dbReference type="SUPFAM" id="SSF101478">
    <property type="entry name" value="ADP-ribosylglycohydrolase"/>
    <property type="match status" value="1"/>
</dbReference>
<dbReference type="Pfam" id="PF03747">
    <property type="entry name" value="ADP_ribosyl_GH"/>
    <property type="match status" value="1"/>
</dbReference>
<reference evidence="1 2" key="1">
    <citation type="submission" date="2020-07" db="EMBL/GenBank/DDBJ databases">
        <title>Sequencing the genomes of 1000 actinobacteria strains.</title>
        <authorList>
            <person name="Klenk H.-P."/>
        </authorList>
    </citation>
    <scope>NUCLEOTIDE SEQUENCE [LARGE SCALE GENOMIC DNA]</scope>
    <source>
        <strain evidence="1 2">DSM 15475</strain>
    </source>
</reference>
<sequence>MTPDDPSLRPPAPDGFSDARLITRFAPVLRAGLGAALAAGDSGPRLHAEALHQVCLADGLLELLDWTRQGVAADPLACLWLASLRWHRLLTGSFPEGAPEPPARATDRALAELLNGRSPTLALMPDSGEVSRRGLATGEMAYPSSPAQPECADPSGLLRLVPLALVPYVEDSMLLRWTEQALALTQGHPRLHADAARLVATVRGLGAQEEPGPAAVRAALAQARDIMTDADEVTAAAVLAQVRAAGGQQPDVTALPDELEATLQAALLTPWQRVTAPV</sequence>
<dbReference type="Gene3D" id="1.10.4080.10">
    <property type="entry name" value="ADP-ribosylation/Crystallin J1"/>
    <property type="match status" value="1"/>
</dbReference>
<protein>
    <submittedName>
        <fullName evidence="1">Uncharacterized protein</fullName>
    </submittedName>
</protein>
<keyword evidence="2" id="KW-1185">Reference proteome</keyword>
<evidence type="ECO:0000313" key="1">
    <source>
        <dbReference type="EMBL" id="NYJ76636.1"/>
    </source>
</evidence>
<evidence type="ECO:0000313" key="2">
    <source>
        <dbReference type="Proteomes" id="UP000535437"/>
    </source>
</evidence>
<organism evidence="1 2">
    <name type="scientific">Nesterenkonia xinjiangensis</name>
    <dbReference type="NCBI Taxonomy" id="225327"/>
    <lineage>
        <taxon>Bacteria</taxon>
        <taxon>Bacillati</taxon>
        <taxon>Actinomycetota</taxon>
        <taxon>Actinomycetes</taxon>
        <taxon>Micrococcales</taxon>
        <taxon>Micrococcaceae</taxon>
        <taxon>Nesterenkonia</taxon>
    </lineage>
</organism>
<dbReference type="RefSeq" id="WP_179540225.1">
    <property type="nucleotide sequence ID" value="NZ_BAAALL010000003.1"/>
</dbReference>
<dbReference type="InterPro" id="IPR005502">
    <property type="entry name" value="Ribosyl_crysJ1"/>
</dbReference>
<accession>A0A7Z0GK75</accession>